<protein>
    <submittedName>
        <fullName evidence="2">Uncharacterized protein</fullName>
    </submittedName>
</protein>
<organism evidence="2">
    <name type="scientific">uncultured Thermomicrobiales bacterium</name>
    <dbReference type="NCBI Taxonomy" id="1645740"/>
    <lineage>
        <taxon>Bacteria</taxon>
        <taxon>Pseudomonadati</taxon>
        <taxon>Thermomicrobiota</taxon>
        <taxon>Thermomicrobia</taxon>
        <taxon>Thermomicrobiales</taxon>
        <taxon>environmental samples</taxon>
    </lineage>
</organism>
<reference evidence="2" key="1">
    <citation type="submission" date="2020-02" db="EMBL/GenBank/DDBJ databases">
        <authorList>
            <person name="Meier V. D."/>
        </authorList>
    </citation>
    <scope>NUCLEOTIDE SEQUENCE</scope>
    <source>
        <strain evidence="2">AVDCRST_MAG73</strain>
    </source>
</reference>
<evidence type="ECO:0000256" key="1">
    <source>
        <dbReference type="SAM" id="MobiDB-lite"/>
    </source>
</evidence>
<feature type="region of interest" description="Disordered" evidence="1">
    <location>
        <begin position="1"/>
        <end position="40"/>
    </location>
</feature>
<dbReference type="EMBL" id="CADCWE010000111">
    <property type="protein sequence ID" value="CAA9539682.1"/>
    <property type="molecule type" value="Genomic_DNA"/>
</dbReference>
<name>A0A6J4U6R6_9BACT</name>
<feature type="compositionally biased region" description="Basic and acidic residues" evidence="1">
    <location>
        <begin position="21"/>
        <end position="40"/>
    </location>
</feature>
<feature type="non-terminal residue" evidence="2">
    <location>
        <position position="40"/>
    </location>
</feature>
<accession>A0A6J4U6R6</accession>
<sequence>AQTRTGWEARIGGNGDGPAHALRDRDRGGRGRPDHRLGGL</sequence>
<gene>
    <name evidence="2" type="ORF">AVDCRST_MAG73-1792</name>
</gene>
<proteinExistence type="predicted"/>
<evidence type="ECO:0000313" key="2">
    <source>
        <dbReference type="EMBL" id="CAA9539682.1"/>
    </source>
</evidence>
<feature type="non-terminal residue" evidence="2">
    <location>
        <position position="1"/>
    </location>
</feature>
<dbReference type="AlphaFoldDB" id="A0A6J4U6R6"/>